<dbReference type="Pfam" id="PF01345">
    <property type="entry name" value="DUF11"/>
    <property type="match status" value="1"/>
</dbReference>
<evidence type="ECO:0000256" key="1">
    <source>
        <dbReference type="SAM" id="MobiDB-lite"/>
    </source>
</evidence>
<name>A0A268A6Z3_9BACI</name>
<dbReference type="PANTHER" id="PTHR34819">
    <property type="entry name" value="LARGE CYSTEINE-RICH PERIPLASMIC PROTEIN OMCB"/>
    <property type="match status" value="1"/>
</dbReference>
<gene>
    <name evidence="3" type="ORF">CHH64_17005</name>
</gene>
<dbReference type="SUPFAM" id="SSF63829">
    <property type="entry name" value="Calcium-dependent phosphotriesterase"/>
    <property type="match status" value="1"/>
</dbReference>
<dbReference type="AlphaFoldDB" id="A0A268A6Z3"/>
<dbReference type="PANTHER" id="PTHR34819:SF3">
    <property type="entry name" value="CELL SURFACE PROTEIN"/>
    <property type="match status" value="1"/>
</dbReference>
<feature type="region of interest" description="Disordered" evidence="1">
    <location>
        <begin position="279"/>
        <end position="314"/>
    </location>
</feature>
<dbReference type="NCBIfam" id="TIGR01451">
    <property type="entry name" value="B_ant_repeat"/>
    <property type="match status" value="4"/>
</dbReference>
<dbReference type="SUPFAM" id="SSF49401">
    <property type="entry name" value="Bacterial adhesins"/>
    <property type="match status" value="3"/>
</dbReference>
<sequence>MKKNSLRKQIQDLLNKSLMGFMITLLAISGILPYFSQSPAYAAESFTINDTDSYGSTTNGIIYQFDGTQPSSTPKASLTVTGELAGKILNGLAVDKNNGVFYVNNGQNLYTINPDGSSQLVTTLTSAAANAAISADGTKYLYNYGADGKYYIGSYDLNTKEQTSAEIKGSYSNAGSASWGGDLLVDNEGYIWVSRALSGGVTDLLQIDPNTYTVLKEVEITSDEPIEFGARGLSFLPSGQILMVAGNTNPTLYLLDKDTVKASYLGAITGPIISDLASGVTPSFNPSPDSPILESEKTSSIAEKADGNTDAERPEVGDTLSYVIQARNTIENSPITNLSIKDSIPDGLEYISGSLKLDGQAVTDAGGDDGGQVSDRDIIGQFGDVTDTEWHKVEFQVKVQTGQAGNTIQNTATVSGDNIDSQEPSNTVEVVENPNPEIPDACAAPVALINGSFDEPEGPGTYDNSVAGGGYYYADTVPGWKTTDVNRTPKGIIQIMDPARPSTIPSNTPNKDNLTSRYAELNADTNSMLYQELQTVPGQTIYWRLNHRGYNGVDTMSVNIGPVTADPFNTTPEIKRISTGTTWETYTGTYTVPAGQTMTRFGFKAISTSTGALAFGNYLDDVFLGTEPCVVAEKTVSPEGDVFTGDELTYEVNVKNNGGDIAADAVFEDAIPEGTEYVPGSMKLVSGSDTVSLTDADDDDAGVFDDKVRVELGDVQNTTNAPDGITVQFKVKALSSHAGETVANKANIQYQNLLVNEAKSTESNEVTTNILESPEFPDTCAAPVSLINGSFEEGPDYGSYNGNFGFREAEVPGWLTTDDARGEKLIEIWDYQRNYPANTVRTYPKPPDGNRYAELNAYEAGMLYQDVETTPGQTLYWRLSHMGRLGVDTMQLRIGAATDSPYEATAQEQMTDGNKAWGTYTGTYKVPAGQTVTRFGFEAISSAGGNIAAGNFLDDIFLGTEPCVVAEKSVAPEGEVNTGDELTYEVTTKNNGGDVAADAVFEDAIPEGTEYVPGSMKLVSGSDTVSLTDADDDDAGVFDGNKVRVELGDVQNTTNAPDGITVQFKVKALSSHAGETVANKANIQYQNLLSNEEETTESNEVETPIGYKDPVTESDKSFSIAEKANGNTDAEHAEVGDTLTYKIQTRNTIEDSLIQNLSISDTIPEGLEYVAGTLKVDGDAVTDVEDEDKGQAVNGDILGAFG</sequence>
<protein>
    <recommendedName>
        <fullName evidence="2">DUF11 domain-containing protein</fullName>
    </recommendedName>
</protein>
<dbReference type="InterPro" id="IPR008966">
    <property type="entry name" value="Adhesion_dom_sf"/>
</dbReference>
<evidence type="ECO:0000313" key="3">
    <source>
        <dbReference type="EMBL" id="PAD19890.1"/>
    </source>
</evidence>
<evidence type="ECO:0000259" key="2">
    <source>
        <dbReference type="Pfam" id="PF01345"/>
    </source>
</evidence>
<dbReference type="Gene3D" id="2.60.40.740">
    <property type="match status" value="4"/>
</dbReference>
<organism evidence="3 4">
    <name type="scientific">Terribacillus saccharophilus</name>
    <dbReference type="NCBI Taxonomy" id="361277"/>
    <lineage>
        <taxon>Bacteria</taxon>
        <taxon>Bacillati</taxon>
        <taxon>Bacillota</taxon>
        <taxon>Bacilli</taxon>
        <taxon>Bacillales</taxon>
        <taxon>Bacillaceae</taxon>
        <taxon>Terribacillus</taxon>
    </lineage>
</organism>
<proteinExistence type="predicted"/>
<feature type="domain" description="DUF11" evidence="2">
    <location>
        <begin position="309"/>
        <end position="429"/>
    </location>
</feature>
<comment type="caution">
    <text evidence="3">The sequence shown here is derived from an EMBL/GenBank/DDBJ whole genome shotgun (WGS) entry which is preliminary data.</text>
</comment>
<evidence type="ECO:0000313" key="4">
    <source>
        <dbReference type="Proteomes" id="UP000216013"/>
    </source>
</evidence>
<feature type="compositionally biased region" description="Basic and acidic residues" evidence="1">
    <location>
        <begin position="303"/>
        <end position="314"/>
    </location>
</feature>
<feature type="region of interest" description="Disordered" evidence="1">
    <location>
        <begin position="1091"/>
        <end position="1112"/>
    </location>
</feature>
<dbReference type="NCBIfam" id="TIGR04226">
    <property type="entry name" value="RrgB_K2N_iso_D2"/>
    <property type="match status" value="4"/>
</dbReference>
<dbReference type="Proteomes" id="UP000216013">
    <property type="component" value="Unassembled WGS sequence"/>
</dbReference>
<dbReference type="InterPro" id="IPR047589">
    <property type="entry name" value="DUF11_rpt"/>
</dbReference>
<dbReference type="InterPro" id="IPR001434">
    <property type="entry name" value="OmcB-like_DUF11"/>
</dbReference>
<dbReference type="RefSeq" id="WP_143594935.1">
    <property type="nucleotide sequence ID" value="NZ_NPBV01000028.1"/>
</dbReference>
<feature type="compositionally biased region" description="Acidic residues" evidence="1">
    <location>
        <begin position="1091"/>
        <end position="1100"/>
    </location>
</feature>
<dbReference type="Gene3D" id="2.60.120.260">
    <property type="entry name" value="Galactose-binding domain-like"/>
    <property type="match status" value="2"/>
</dbReference>
<dbReference type="EMBL" id="NPBV01000028">
    <property type="protein sequence ID" value="PAD19890.1"/>
    <property type="molecule type" value="Genomic_DNA"/>
</dbReference>
<dbReference type="InterPro" id="IPR026466">
    <property type="entry name" value="Fim_isopep_form_D2_dom"/>
</dbReference>
<dbReference type="InterPro" id="IPR051172">
    <property type="entry name" value="Chlamydia_OmcB"/>
</dbReference>
<feature type="non-terminal residue" evidence="3">
    <location>
        <position position="1202"/>
    </location>
</feature>
<reference evidence="3 4" key="1">
    <citation type="submission" date="2017-07" db="EMBL/GenBank/DDBJ databases">
        <title>Isolation and whole genome analysis of endospore-forming bacteria from heroin.</title>
        <authorList>
            <person name="Kalinowski J."/>
            <person name="Ahrens B."/>
            <person name="Al-Dilaimi A."/>
            <person name="Winkler A."/>
            <person name="Wibberg D."/>
            <person name="Schleenbecker U."/>
            <person name="Ruckert C."/>
            <person name="Wolfel R."/>
            <person name="Grass G."/>
        </authorList>
    </citation>
    <scope>NUCLEOTIDE SEQUENCE [LARGE SCALE GENOMIC DNA]</scope>
    <source>
        <strain evidence="3 4">7528</strain>
    </source>
</reference>
<accession>A0A268A6Z3</accession>